<evidence type="ECO:0000256" key="2">
    <source>
        <dbReference type="SAM" id="Phobius"/>
    </source>
</evidence>
<dbReference type="EMBL" id="QKRW01000010">
    <property type="protein sequence ID" value="RAL65287.1"/>
    <property type="molecule type" value="Genomic_DNA"/>
</dbReference>
<name>A0A395IYD7_9HELO</name>
<keyword evidence="2" id="KW-0472">Membrane</keyword>
<accession>A0A395IYD7</accession>
<evidence type="ECO:0000313" key="3">
    <source>
        <dbReference type="EMBL" id="RAL65287.1"/>
    </source>
</evidence>
<keyword evidence="2" id="KW-0812">Transmembrane</keyword>
<comment type="caution">
    <text evidence="3">The sequence shown here is derived from an EMBL/GenBank/DDBJ whole genome shotgun (WGS) entry which is preliminary data.</text>
</comment>
<dbReference type="Proteomes" id="UP000249056">
    <property type="component" value="Unassembled WGS sequence"/>
</dbReference>
<feature type="transmembrane region" description="Helical" evidence="2">
    <location>
        <begin position="70"/>
        <end position="87"/>
    </location>
</feature>
<keyword evidence="2" id="KW-1133">Transmembrane helix</keyword>
<feature type="compositionally biased region" description="Acidic residues" evidence="1">
    <location>
        <begin position="16"/>
        <end position="33"/>
    </location>
</feature>
<evidence type="ECO:0000313" key="4">
    <source>
        <dbReference type="Proteomes" id="UP000249056"/>
    </source>
</evidence>
<keyword evidence="4" id="KW-1185">Reference proteome</keyword>
<feature type="compositionally biased region" description="Basic and acidic residues" evidence="1">
    <location>
        <begin position="1"/>
        <end position="12"/>
    </location>
</feature>
<organism evidence="3 4">
    <name type="scientific">Monilinia fructigena</name>
    <dbReference type="NCBI Taxonomy" id="38457"/>
    <lineage>
        <taxon>Eukaryota</taxon>
        <taxon>Fungi</taxon>
        <taxon>Dikarya</taxon>
        <taxon>Ascomycota</taxon>
        <taxon>Pezizomycotina</taxon>
        <taxon>Leotiomycetes</taxon>
        <taxon>Helotiales</taxon>
        <taxon>Sclerotiniaceae</taxon>
        <taxon>Monilinia</taxon>
    </lineage>
</organism>
<gene>
    <name evidence="3" type="ORF">DID88_000855</name>
</gene>
<proteinExistence type="predicted"/>
<sequence>MKKEDEIEEKPSLNETSEEEEEEEASIETDSNSDSEPPPKPKKSTKGKPAAKKGKKSKILKRRVMRKNEGVEFVLLSIVAMGVVGLLV</sequence>
<reference evidence="3 4" key="1">
    <citation type="submission" date="2018-06" db="EMBL/GenBank/DDBJ databases">
        <title>Genome Sequence of the Brown Rot Fungal Pathogen Monilinia fructigena.</title>
        <authorList>
            <person name="Landi L."/>
            <person name="De Miccolis Angelini R.M."/>
            <person name="Pollastro S."/>
            <person name="Abate D."/>
            <person name="Faretra F."/>
            <person name="Romanazzi G."/>
        </authorList>
    </citation>
    <scope>NUCLEOTIDE SEQUENCE [LARGE SCALE GENOMIC DNA]</scope>
    <source>
        <strain evidence="3 4">Mfrg269</strain>
    </source>
</reference>
<dbReference type="AlphaFoldDB" id="A0A395IYD7"/>
<evidence type="ECO:0000256" key="1">
    <source>
        <dbReference type="SAM" id="MobiDB-lite"/>
    </source>
</evidence>
<feature type="region of interest" description="Disordered" evidence="1">
    <location>
        <begin position="1"/>
        <end position="62"/>
    </location>
</feature>
<protein>
    <submittedName>
        <fullName evidence="3">Uncharacterized protein</fullName>
    </submittedName>
</protein>
<feature type="compositionally biased region" description="Basic residues" evidence="1">
    <location>
        <begin position="40"/>
        <end position="62"/>
    </location>
</feature>